<dbReference type="InterPro" id="IPR001373">
    <property type="entry name" value="Cullin_N"/>
</dbReference>
<dbReference type="Gramene" id="Al_scaffold_0002_1370">
    <property type="protein sequence ID" value="Al_scaffold_0002_1370"/>
    <property type="gene ID" value="Al_scaffold_0002_1370"/>
</dbReference>
<name>D7KV28_ARALL</name>
<sequence>MAKKEIALEQGWSVMEIGVAKLQRILEEKPEPPFESVQYMNLYRTIYNMCVQEPPNDYSQQLYDMYRGVIDDYNKQTVLPAIRNKDGQGNTEMQCDYRGRYQRVRAL</sequence>
<organism evidence="4">
    <name type="scientific">Arabidopsis lyrata subsp. lyrata</name>
    <name type="common">Lyre-leaved rock-cress</name>
    <dbReference type="NCBI Taxonomy" id="81972"/>
    <lineage>
        <taxon>Eukaryota</taxon>
        <taxon>Viridiplantae</taxon>
        <taxon>Streptophyta</taxon>
        <taxon>Embryophyta</taxon>
        <taxon>Tracheophyta</taxon>
        <taxon>Spermatophyta</taxon>
        <taxon>Magnoliopsida</taxon>
        <taxon>eudicotyledons</taxon>
        <taxon>Gunneridae</taxon>
        <taxon>Pentapetalae</taxon>
        <taxon>rosids</taxon>
        <taxon>malvids</taxon>
        <taxon>Brassicales</taxon>
        <taxon>Brassicaceae</taxon>
        <taxon>Camelineae</taxon>
        <taxon>Arabidopsis</taxon>
    </lineage>
</organism>
<comment type="similarity">
    <text evidence="1">Belongs to the cullin family.</text>
</comment>
<reference evidence="4" key="1">
    <citation type="journal article" date="2011" name="Nat. Genet.">
        <title>The Arabidopsis lyrata genome sequence and the basis of rapid genome size change.</title>
        <authorList>
            <person name="Hu T.T."/>
            <person name="Pattyn P."/>
            <person name="Bakker E.G."/>
            <person name="Cao J."/>
            <person name="Cheng J.-F."/>
            <person name="Clark R.M."/>
            <person name="Fahlgren N."/>
            <person name="Fawcett J.A."/>
            <person name="Grimwood J."/>
            <person name="Gundlach H."/>
            <person name="Haberer G."/>
            <person name="Hollister J.D."/>
            <person name="Ossowski S."/>
            <person name="Ottilar R.P."/>
            <person name="Salamov A.A."/>
            <person name="Schneeberger K."/>
            <person name="Spannagl M."/>
            <person name="Wang X."/>
            <person name="Yang L."/>
            <person name="Nasrallah M.E."/>
            <person name="Bergelson J."/>
            <person name="Carrington J.C."/>
            <person name="Gaut B.S."/>
            <person name="Schmutz J."/>
            <person name="Mayer K.F.X."/>
            <person name="Van de Peer Y."/>
            <person name="Grigoriev I.V."/>
            <person name="Nordborg M."/>
            <person name="Weigel D."/>
            <person name="Guo Y.-L."/>
        </authorList>
    </citation>
    <scope>NUCLEOTIDE SEQUENCE [LARGE SCALE GENOMIC DNA]</scope>
    <source>
        <strain evidence="4">cv. MN47</strain>
    </source>
</reference>
<dbReference type="AlphaFoldDB" id="D7KV28"/>
<accession>D7KV28</accession>
<protein>
    <submittedName>
        <fullName evidence="3">Predicted protein</fullName>
    </submittedName>
</protein>
<dbReference type="Proteomes" id="UP000008694">
    <property type="component" value="Unassembled WGS sequence"/>
</dbReference>
<keyword evidence="4" id="KW-1185">Reference proteome</keyword>
<dbReference type="Pfam" id="PF00888">
    <property type="entry name" value="Cullin"/>
    <property type="match status" value="1"/>
</dbReference>
<evidence type="ECO:0000256" key="1">
    <source>
        <dbReference type="ARBA" id="ARBA00006019"/>
    </source>
</evidence>
<dbReference type="eggNOG" id="KOG2166">
    <property type="taxonomic scope" value="Eukaryota"/>
</dbReference>
<dbReference type="SUPFAM" id="SSF74788">
    <property type="entry name" value="Cullin repeat-like"/>
    <property type="match status" value="1"/>
</dbReference>
<dbReference type="HOGENOM" id="CLU_2213532_0_0_1"/>
<dbReference type="Gene3D" id="1.20.1310.10">
    <property type="entry name" value="Cullin Repeats"/>
    <property type="match status" value="1"/>
</dbReference>
<evidence type="ECO:0000259" key="2">
    <source>
        <dbReference type="Pfam" id="PF00888"/>
    </source>
</evidence>
<evidence type="ECO:0000313" key="4">
    <source>
        <dbReference type="Proteomes" id="UP000008694"/>
    </source>
</evidence>
<dbReference type="InterPro" id="IPR016159">
    <property type="entry name" value="Cullin_repeat-like_dom_sf"/>
</dbReference>
<feature type="domain" description="Cullin N-terminal" evidence="2">
    <location>
        <begin position="31"/>
        <end position="87"/>
    </location>
</feature>
<proteinExistence type="inferred from homology"/>
<dbReference type="EMBL" id="GL348714">
    <property type="protein sequence ID" value="EFH64853.1"/>
    <property type="molecule type" value="Genomic_DNA"/>
</dbReference>
<dbReference type="InterPro" id="IPR045093">
    <property type="entry name" value="Cullin"/>
</dbReference>
<dbReference type="PANTHER" id="PTHR11932">
    <property type="entry name" value="CULLIN"/>
    <property type="match status" value="1"/>
</dbReference>
<dbReference type="STRING" id="81972.D7KV28"/>
<evidence type="ECO:0000313" key="3">
    <source>
        <dbReference type="EMBL" id="EFH64853.1"/>
    </source>
</evidence>
<gene>
    <name evidence="3" type="ORF">ARALYDRAFT_676220</name>
</gene>